<evidence type="ECO:0000313" key="2">
    <source>
        <dbReference type="EMBL" id="CAB1445535.1"/>
    </source>
</evidence>
<name>A0A9N7V4N4_PLEPL</name>
<sequence>MNKWLKSCQHDSLTQLLCPLVSWFHPWQRSGVGLAHPCGPGLHRPTQARSPGNRLCRLFQEPPLPQTQEEHRKTPKPGLIDHSRGPDRGGAKHRENMAGPHSINQTTPRLPKPN</sequence>
<dbReference type="AlphaFoldDB" id="A0A9N7V4N4"/>
<organism evidence="2 3">
    <name type="scientific">Pleuronectes platessa</name>
    <name type="common">European plaice</name>
    <dbReference type="NCBI Taxonomy" id="8262"/>
    <lineage>
        <taxon>Eukaryota</taxon>
        <taxon>Metazoa</taxon>
        <taxon>Chordata</taxon>
        <taxon>Craniata</taxon>
        <taxon>Vertebrata</taxon>
        <taxon>Euteleostomi</taxon>
        <taxon>Actinopterygii</taxon>
        <taxon>Neopterygii</taxon>
        <taxon>Teleostei</taxon>
        <taxon>Neoteleostei</taxon>
        <taxon>Acanthomorphata</taxon>
        <taxon>Carangaria</taxon>
        <taxon>Pleuronectiformes</taxon>
        <taxon>Pleuronectoidei</taxon>
        <taxon>Pleuronectidae</taxon>
        <taxon>Pleuronectes</taxon>
    </lineage>
</organism>
<protein>
    <submittedName>
        <fullName evidence="2">Uncharacterized protein</fullName>
    </submittedName>
</protein>
<evidence type="ECO:0000313" key="3">
    <source>
        <dbReference type="Proteomes" id="UP001153269"/>
    </source>
</evidence>
<evidence type="ECO:0000256" key="1">
    <source>
        <dbReference type="SAM" id="MobiDB-lite"/>
    </source>
</evidence>
<keyword evidence="3" id="KW-1185">Reference proteome</keyword>
<proteinExistence type="predicted"/>
<dbReference type="Proteomes" id="UP001153269">
    <property type="component" value="Unassembled WGS sequence"/>
</dbReference>
<comment type="caution">
    <text evidence="2">The sequence shown here is derived from an EMBL/GenBank/DDBJ whole genome shotgun (WGS) entry which is preliminary data.</text>
</comment>
<feature type="compositionally biased region" description="Basic and acidic residues" evidence="1">
    <location>
        <begin position="79"/>
        <end position="96"/>
    </location>
</feature>
<feature type="region of interest" description="Disordered" evidence="1">
    <location>
        <begin position="58"/>
        <end position="114"/>
    </location>
</feature>
<accession>A0A9N7V4N4</accession>
<dbReference type="EMBL" id="CADEAL010003691">
    <property type="protein sequence ID" value="CAB1445535.1"/>
    <property type="molecule type" value="Genomic_DNA"/>
</dbReference>
<gene>
    <name evidence="2" type="ORF">PLEPLA_LOCUS33266</name>
</gene>
<reference evidence="2" key="1">
    <citation type="submission" date="2020-03" db="EMBL/GenBank/DDBJ databases">
        <authorList>
            <person name="Weist P."/>
        </authorList>
    </citation>
    <scope>NUCLEOTIDE SEQUENCE</scope>
</reference>